<proteinExistence type="predicted"/>
<sequence length="72" mass="7187">MKRHAFEPARLITGLTALGVGGAYACEAAGVVDLPGALPVLAVPAGLCLAGVTAAVWSVVRRQCSKSSAPRG</sequence>
<organism evidence="2 3">
    <name type="scientific">Streptomyces rimosus subsp. rimosus</name>
    <dbReference type="NCBI Taxonomy" id="132474"/>
    <lineage>
        <taxon>Bacteria</taxon>
        <taxon>Bacillati</taxon>
        <taxon>Actinomycetota</taxon>
        <taxon>Actinomycetes</taxon>
        <taxon>Kitasatosporales</taxon>
        <taxon>Streptomycetaceae</taxon>
        <taxon>Streptomyces</taxon>
    </lineage>
</organism>
<evidence type="ECO:0008006" key="4">
    <source>
        <dbReference type="Google" id="ProtNLM"/>
    </source>
</evidence>
<feature type="transmembrane region" description="Helical" evidence="1">
    <location>
        <begin position="38"/>
        <end position="60"/>
    </location>
</feature>
<dbReference type="EMBL" id="CP094298">
    <property type="protein sequence ID" value="UNZ03593.1"/>
    <property type="molecule type" value="Genomic_DNA"/>
</dbReference>
<evidence type="ECO:0000256" key="1">
    <source>
        <dbReference type="SAM" id="Phobius"/>
    </source>
</evidence>
<accession>A0ABY3Z1H2</accession>
<gene>
    <name evidence="2" type="ORF">SRIMR7_15645</name>
</gene>
<keyword evidence="1" id="KW-0472">Membrane</keyword>
<evidence type="ECO:0000313" key="2">
    <source>
        <dbReference type="EMBL" id="UNZ03593.1"/>
    </source>
</evidence>
<name>A0ABY3Z1H2_STRRM</name>
<keyword evidence="3" id="KW-1185">Reference proteome</keyword>
<dbReference type="GeneID" id="66857312"/>
<keyword evidence="1" id="KW-0812">Transmembrane</keyword>
<protein>
    <recommendedName>
        <fullName evidence="4">Secreted protein</fullName>
    </recommendedName>
</protein>
<dbReference type="RefSeq" id="WP_003983408.1">
    <property type="nucleotide sequence ID" value="NZ_CP043497.1"/>
</dbReference>
<keyword evidence="1" id="KW-1133">Transmembrane helix</keyword>
<evidence type="ECO:0000313" key="3">
    <source>
        <dbReference type="Proteomes" id="UP000829494"/>
    </source>
</evidence>
<dbReference type="PROSITE" id="PS51257">
    <property type="entry name" value="PROKAR_LIPOPROTEIN"/>
    <property type="match status" value="1"/>
</dbReference>
<dbReference type="Proteomes" id="UP000829494">
    <property type="component" value="Chromosome"/>
</dbReference>
<reference evidence="2 3" key="1">
    <citation type="submission" date="2022-03" db="EMBL/GenBank/DDBJ databases">
        <title>Complete genome of Streptomyces rimosus ssp. rimosus R7 (=ATCC 10970).</title>
        <authorList>
            <person name="Beganovic S."/>
            <person name="Ruckert C."/>
            <person name="Busche T."/>
            <person name="Kalinowski J."/>
            <person name="Wittmann C."/>
        </authorList>
    </citation>
    <scope>NUCLEOTIDE SEQUENCE [LARGE SCALE GENOMIC DNA]</scope>
    <source>
        <strain evidence="2 3">R7</strain>
    </source>
</reference>